<organism evidence="1">
    <name type="scientific">uncultured Nocardioidaceae bacterium</name>
    <dbReference type="NCBI Taxonomy" id="253824"/>
    <lineage>
        <taxon>Bacteria</taxon>
        <taxon>Bacillati</taxon>
        <taxon>Actinomycetota</taxon>
        <taxon>Actinomycetes</taxon>
        <taxon>Propionibacteriales</taxon>
        <taxon>Nocardioidaceae</taxon>
        <taxon>environmental samples</taxon>
    </lineage>
</organism>
<feature type="non-terminal residue" evidence="1">
    <location>
        <position position="80"/>
    </location>
</feature>
<feature type="non-terminal residue" evidence="1">
    <location>
        <position position="1"/>
    </location>
</feature>
<proteinExistence type="predicted"/>
<dbReference type="AlphaFoldDB" id="A0A6J4NVJ7"/>
<accession>A0A6J4NVJ7</accession>
<sequence length="80" mass="8081">VLPPQDGPVLGVVSQPPRGLGVRAVVQRSALPAALSKVDALDLAAVDEDPAGLQDLAALLAGERVLLALALGLLGDRIEV</sequence>
<protein>
    <submittedName>
        <fullName evidence="1">Uncharacterized protein</fullName>
    </submittedName>
</protein>
<evidence type="ECO:0000313" key="1">
    <source>
        <dbReference type="EMBL" id="CAA9396925.1"/>
    </source>
</evidence>
<gene>
    <name evidence="1" type="ORF">AVDCRST_MAG47-3175</name>
</gene>
<dbReference type="EMBL" id="CADCUK010000210">
    <property type="protein sequence ID" value="CAA9396925.1"/>
    <property type="molecule type" value="Genomic_DNA"/>
</dbReference>
<name>A0A6J4NVJ7_9ACTN</name>
<reference evidence="1" key="1">
    <citation type="submission" date="2020-02" db="EMBL/GenBank/DDBJ databases">
        <authorList>
            <person name="Meier V. D."/>
        </authorList>
    </citation>
    <scope>NUCLEOTIDE SEQUENCE</scope>
    <source>
        <strain evidence="1">AVDCRST_MAG47</strain>
    </source>
</reference>